<comment type="similarity">
    <text evidence="1">Belongs to the ETF alpha-subunit/FixB family.</text>
</comment>
<accession>A0A562V0C0</accession>
<name>A0A562V0C0_9BACT</name>
<dbReference type="OrthoDB" id="9770286at2"/>
<keyword evidence="3" id="KW-0274">FAD</keyword>
<dbReference type="Pfam" id="PF01012">
    <property type="entry name" value="ETF"/>
    <property type="match status" value="1"/>
</dbReference>
<dbReference type="Pfam" id="PF00766">
    <property type="entry name" value="ETF_alpha"/>
    <property type="match status" value="1"/>
</dbReference>
<evidence type="ECO:0000256" key="2">
    <source>
        <dbReference type="ARBA" id="ARBA00022982"/>
    </source>
</evidence>
<sequence length="335" mass="36334">MNVNKEIWVLLEADDKKISRQSLALLEEGARLAGECDGQLQAVFLGPAIEGIGREVGSRGAGTLHQCVDEGLRQYDPLFYEQVLLDLLKERQPFLLLALSSPLGADLLPRLAFKLGASLVTHCAEIEVQENGELHFVKPVQKGRLFSTVQCKGEGMRMATFLPERLISREASRTNEAEAELSEMKKLPTDKAQPIRVTGFLKADHRTMDITEAEIIVAIGRGLGSKENLKAIESFADQIGGAIGGTRPMVDEGILPYERQIGQTGKRVAPRLIFLFGISGATEFVQGIAAAGTSVAINIDSQSPILKSVDLGIVGDLNVLTPKIVQHISTVMKRA</sequence>
<feature type="binding site" evidence="3">
    <location>
        <begin position="246"/>
        <end position="247"/>
    </location>
    <ligand>
        <name>FAD</name>
        <dbReference type="ChEBI" id="CHEBI:57692"/>
    </ligand>
</feature>
<proteinExistence type="inferred from homology"/>
<evidence type="ECO:0000259" key="4">
    <source>
        <dbReference type="SMART" id="SM00893"/>
    </source>
</evidence>
<dbReference type="InterPro" id="IPR001308">
    <property type="entry name" value="ETF_a/FixB"/>
</dbReference>
<dbReference type="SUPFAM" id="SSF52467">
    <property type="entry name" value="DHS-like NAD/FAD-binding domain"/>
    <property type="match status" value="1"/>
</dbReference>
<feature type="binding site" evidence="3">
    <location>
        <position position="298"/>
    </location>
    <ligand>
        <name>FAD</name>
        <dbReference type="ChEBI" id="CHEBI:57692"/>
    </ligand>
</feature>
<dbReference type="RefSeq" id="WP_145026241.1">
    <property type="nucleotide sequence ID" value="NZ_VLLN01000051.1"/>
</dbReference>
<evidence type="ECO:0000313" key="6">
    <source>
        <dbReference type="Proteomes" id="UP000319449"/>
    </source>
</evidence>
<organism evidence="5 6">
    <name type="scientific">Geobacter argillaceus</name>
    <dbReference type="NCBI Taxonomy" id="345631"/>
    <lineage>
        <taxon>Bacteria</taxon>
        <taxon>Pseudomonadati</taxon>
        <taxon>Thermodesulfobacteriota</taxon>
        <taxon>Desulfuromonadia</taxon>
        <taxon>Geobacterales</taxon>
        <taxon>Geobacteraceae</taxon>
        <taxon>Geobacter</taxon>
    </lineage>
</organism>
<comment type="cofactor">
    <cofactor evidence="3">
        <name>FAD</name>
        <dbReference type="ChEBI" id="CHEBI:57692"/>
    </cofactor>
    <text evidence="3">Binds 1 FAD per dimer.</text>
</comment>
<keyword evidence="2" id="KW-0249">Electron transport</keyword>
<evidence type="ECO:0000256" key="3">
    <source>
        <dbReference type="PIRSR" id="PIRSR000089-1"/>
    </source>
</evidence>
<evidence type="ECO:0000313" key="5">
    <source>
        <dbReference type="EMBL" id="TWJ11349.1"/>
    </source>
</evidence>
<dbReference type="GO" id="GO:0009055">
    <property type="term" value="F:electron transfer activity"/>
    <property type="evidence" value="ECO:0007669"/>
    <property type="project" value="InterPro"/>
</dbReference>
<protein>
    <submittedName>
        <fullName evidence="5">Electron transfer flavoprotein alpha subunit apoprotein</fullName>
    </submittedName>
</protein>
<comment type="caution">
    <text evidence="5">The sequence shown here is derived from an EMBL/GenBank/DDBJ whole genome shotgun (WGS) entry which is preliminary data.</text>
</comment>
<evidence type="ECO:0000256" key="1">
    <source>
        <dbReference type="ARBA" id="ARBA00005817"/>
    </source>
</evidence>
<feature type="binding site" evidence="3">
    <location>
        <begin position="260"/>
        <end position="264"/>
    </location>
    <ligand>
        <name>FAD</name>
        <dbReference type="ChEBI" id="CHEBI:57692"/>
    </ligand>
</feature>
<dbReference type="SMART" id="SM00893">
    <property type="entry name" value="ETF"/>
    <property type="match status" value="1"/>
</dbReference>
<keyword evidence="3" id="KW-0285">Flavoprotein</keyword>
<dbReference type="PIRSF" id="PIRSF000089">
    <property type="entry name" value="Electra_flavoP_a"/>
    <property type="match status" value="1"/>
</dbReference>
<keyword evidence="6" id="KW-1185">Reference proteome</keyword>
<feature type="binding site" evidence="3">
    <location>
        <position position="221"/>
    </location>
    <ligand>
        <name>FAD</name>
        <dbReference type="ChEBI" id="CHEBI:57692"/>
    </ligand>
</feature>
<dbReference type="PANTHER" id="PTHR43153:SF1">
    <property type="entry name" value="ELECTRON TRANSFER FLAVOPROTEIN SUBUNIT ALPHA, MITOCHONDRIAL"/>
    <property type="match status" value="1"/>
</dbReference>
<dbReference type="InterPro" id="IPR014730">
    <property type="entry name" value="ETF_a/b_N"/>
</dbReference>
<dbReference type="GO" id="GO:0050660">
    <property type="term" value="F:flavin adenine dinucleotide binding"/>
    <property type="evidence" value="ECO:0007669"/>
    <property type="project" value="InterPro"/>
</dbReference>
<dbReference type="Gene3D" id="3.40.50.1220">
    <property type="entry name" value="TPP-binding domain"/>
    <property type="match status" value="1"/>
</dbReference>
<feature type="domain" description="Electron transfer flavoprotein alpha/beta-subunit N-terminal" evidence="4">
    <location>
        <begin position="7"/>
        <end position="199"/>
    </location>
</feature>
<dbReference type="EMBL" id="VLLN01000051">
    <property type="protein sequence ID" value="TWJ11349.1"/>
    <property type="molecule type" value="Genomic_DNA"/>
</dbReference>
<gene>
    <name evidence="5" type="ORF">JN12_04013</name>
</gene>
<dbReference type="PANTHER" id="PTHR43153">
    <property type="entry name" value="ELECTRON TRANSFER FLAVOPROTEIN ALPHA"/>
    <property type="match status" value="1"/>
</dbReference>
<reference evidence="5 6" key="1">
    <citation type="submission" date="2019-07" db="EMBL/GenBank/DDBJ databases">
        <title>Genomic Encyclopedia of Archaeal and Bacterial Type Strains, Phase II (KMG-II): from individual species to whole genera.</title>
        <authorList>
            <person name="Goeker M."/>
        </authorList>
    </citation>
    <scope>NUCLEOTIDE SEQUENCE [LARGE SCALE GENOMIC DNA]</scope>
    <source>
        <strain evidence="5 6">ATCC BAA-1139</strain>
    </source>
</reference>
<dbReference type="Proteomes" id="UP000319449">
    <property type="component" value="Unassembled WGS sequence"/>
</dbReference>
<dbReference type="Gene3D" id="3.40.50.620">
    <property type="entry name" value="HUPs"/>
    <property type="match status" value="1"/>
</dbReference>
<dbReference type="InterPro" id="IPR014731">
    <property type="entry name" value="ETF_asu_C"/>
</dbReference>
<dbReference type="GO" id="GO:0033539">
    <property type="term" value="P:fatty acid beta-oxidation using acyl-CoA dehydrogenase"/>
    <property type="evidence" value="ECO:0007669"/>
    <property type="project" value="TreeGrafter"/>
</dbReference>
<dbReference type="SUPFAM" id="SSF52402">
    <property type="entry name" value="Adenine nucleotide alpha hydrolases-like"/>
    <property type="match status" value="1"/>
</dbReference>
<dbReference type="InterPro" id="IPR014729">
    <property type="entry name" value="Rossmann-like_a/b/a_fold"/>
</dbReference>
<dbReference type="InterPro" id="IPR029035">
    <property type="entry name" value="DHS-like_NAD/FAD-binding_dom"/>
</dbReference>
<dbReference type="AlphaFoldDB" id="A0A562V0C0"/>
<keyword evidence="2" id="KW-0813">Transport</keyword>